<name>A0A452XHG1_AEGTS</name>
<sequence length="113" mass="12801">MKQPAELLRMARPVLQNLCVALWPTEAFPTSLFGLLMRLRGAVSRANSWRRSACFEGARRAYACVKMHFWKVNAVTVATGPPADKLRTAEQFYTEVEGARITEAMCPKDTLYY</sequence>
<dbReference type="AlphaFoldDB" id="A0A452XHG1"/>
<dbReference type="Proteomes" id="UP000015105">
    <property type="component" value="Unassembled WGS sequence"/>
</dbReference>
<reference evidence="2" key="2">
    <citation type="journal article" date="2017" name="Nat. Plants">
        <title>The Aegilops tauschii genome reveals multiple impacts of transposons.</title>
        <authorList>
            <person name="Zhao G."/>
            <person name="Zou C."/>
            <person name="Li K."/>
            <person name="Wang K."/>
            <person name="Li T."/>
            <person name="Gao L."/>
            <person name="Zhang X."/>
            <person name="Wang H."/>
            <person name="Yang Z."/>
            <person name="Liu X."/>
            <person name="Jiang W."/>
            <person name="Mao L."/>
            <person name="Kong X."/>
            <person name="Jiao Y."/>
            <person name="Jia J."/>
        </authorList>
    </citation>
    <scope>NUCLEOTIDE SEQUENCE [LARGE SCALE GENOMIC DNA]</scope>
    <source>
        <strain evidence="2">cv. AL8/78</strain>
    </source>
</reference>
<evidence type="ECO:0000313" key="1">
    <source>
        <dbReference type="EnsemblPlants" id="AET0Gv20168400.1"/>
    </source>
</evidence>
<accession>A0A452XHG1</accession>
<dbReference type="Gramene" id="AET0Gv20168400.1">
    <property type="protein sequence ID" value="AET0Gv20168400.1"/>
    <property type="gene ID" value="AET0Gv20168400"/>
</dbReference>
<keyword evidence="2" id="KW-1185">Reference proteome</keyword>
<evidence type="ECO:0000313" key="2">
    <source>
        <dbReference type="Proteomes" id="UP000015105"/>
    </source>
</evidence>
<proteinExistence type="predicted"/>
<reference evidence="1" key="3">
    <citation type="submission" date="2019-03" db="UniProtKB">
        <authorList>
            <consortium name="EnsemblPlants"/>
        </authorList>
    </citation>
    <scope>IDENTIFICATION</scope>
</reference>
<reference evidence="2" key="1">
    <citation type="journal article" date="2014" name="Science">
        <title>Ancient hybridizations among the ancestral genomes of bread wheat.</title>
        <authorList>
            <consortium name="International Wheat Genome Sequencing Consortium,"/>
            <person name="Marcussen T."/>
            <person name="Sandve S.R."/>
            <person name="Heier L."/>
            <person name="Spannagl M."/>
            <person name="Pfeifer M."/>
            <person name="Jakobsen K.S."/>
            <person name="Wulff B.B."/>
            <person name="Steuernagel B."/>
            <person name="Mayer K.F."/>
            <person name="Olsen O.A."/>
        </authorList>
    </citation>
    <scope>NUCLEOTIDE SEQUENCE [LARGE SCALE GENOMIC DNA]</scope>
    <source>
        <strain evidence="2">cv. AL8/78</strain>
    </source>
</reference>
<protein>
    <submittedName>
        <fullName evidence="1">Uncharacterized protein</fullName>
    </submittedName>
</protein>
<dbReference type="EnsemblPlants" id="AET0Gv20168400.1">
    <property type="protein sequence ID" value="AET0Gv20168400.1"/>
    <property type="gene ID" value="AET0Gv20168400"/>
</dbReference>
<organism evidence="1 2">
    <name type="scientific">Aegilops tauschii subsp. strangulata</name>
    <name type="common">Goatgrass</name>
    <dbReference type="NCBI Taxonomy" id="200361"/>
    <lineage>
        <taxon>Eukaryota</taxon>
        <taxon>Viridiplantae</taxon>
        <taxon>Streptophyta</taxon>
        <taxon>Embryophyta</taxon>
        <taxon>Tracheophyta</taxon>
        <taxon>Spermatophyta</taxon>
        <taxon>Magnoliopsida</taxon>
        <taxon>Liliopsida</taxon>
        <taxon>Poales</taxon>
        <taxon>Poaceae</taxon>
        <taxon>BOP clade</taxon>
        <taxon>Pooideae</taxon>
        <taxon>Triticodae</taxon>
        <taxon>Triticeae</taxon>
        <taxon>Triticinae</taxon>
        <taxon>Aegilops</taxon>
    </lineage>
</organism>